<protein>
    <submittedName>
        <fullName evidence="13">C2H2-type domain-containing protein</fullName>
    </submittedName>
</protein>
<keyword evidence="5" id="KW-0862">Zinc</keyword>
<feature type="compositionally biased region" description="Basic and acidic residues" evidence="10">
    <location>
        <begin position="138"/>
        <end position="150"/>
    </location>
</feature>
<dbReference type="SMART" id="SM00355">
    <property type="entry name" value="ZnF_C2H2"/>
    <property type="match status" value="4"/>
</dbReference>
<dbReference type="WBParaSite" id="jg10506.2">
    <property type="protein sequence ID" value="jg10506.2"/>
    <property type="gene ID" value="jg10506"/>
</dbReference>
<dbReference type="PROSITE" id="PS00028">
    <property type="entry name" value="ZINC_FINGER_C2H2_1"/>
    <property type="match status" value="4"/>
</dbReference>
<dbReference type="GO" id="GO:0005634">
    <property type="term" value="C:nucleus"/>
    <property type="evidence" value="ECO:0007669"/>
    <property type="project" value="UniProtKB-SubCell"/>
</dbReference>
<feature type="region of interest" description="Disordered" evidence="10">
    <location>
        <begin position="138"/>
        <end position="168"/>
    </location>
</feature>
<evidence type="ECO:0000256" key="4">
    <source>
        <dbReference type="ARBA" id="ARBA00022771"/>
    </source>
</evidence>
<dbReference type="GO" id="GO:0000981">
    <property type="term" value="F:DNA-binding transcription factor activity, RNA polymerase II-specific"/>
    <property type="evidence" value="ECO:0007669"/>
    <property type="project" value="TreeGrafter"/>
</dbReference>
<keyword evidence="3" id="KW-0677">Repeat</keyword>
<keyword evidence="7" id="KW-0804">Transcription</keyword>
<keyword evidence="12" id="KW-1185">Reference proteome</keyword>
<evidence type="ECO:0000256" key="5">
    <source>
        <dbReference type="ARBA" id="ARBA00022833"/>
    </source>
</evidence>
<evidence type="ECO:0000259" key="11">
    <source>
        <dbReference type="PROSITE" id="PS50157"/>
    </source>
</evidence>
<accession>A0A915CMD1</accession>
<keyword evidence="4 9" id="KW-0863">Zinc-finger</keyword>
<evidence type="ECO:0000256" key="8">
    <source>
        <dbReference type="ARBA" id="ARBA00023242"/>
    </source>
</evidence>
<dbReference type="PANTHER" id="PTHR23235:SF120">
    <property type="entry name" value="KRUPPEL-LIKE FACTOR 15"/>
    <property type="match status" value="1"/>
</dbReference>
<evidence type="ECO:0000256" key="10">
    <source>
        <dbReference type="SAM" id="MobiDB-lite"/>
    </source>
</evidence>
<sequence length="443" mass="49134">MLLQQRFWAAQMCSPPNPAALMFGQMLPPGLSSTSMLPNFRFKDEPSSNGQSHPNSDATKEQLGPMVQQALAVLAQQHQWRQAAAFNYLQAQQHSNMDKAMSRRGDTVSRWPNLASPTAEHNKLPFFSPAFGGGLEDANSKIKLDGENNKTGKHRSSRSSKQKRVKSEPYAFAEPARLSPMTNHLDSSQTTCNSGPDKQFDCKQCGKCFKRSSTLSTHLLIHSDTRPYPCEYCGKRFHQKSDMKKHTYIHTGEKPHKCAVCGKAFSQSSNLITHTRKHTGYKPFACEICGRTFQRKVDRRRHSEAHHPSDPVIFSADNIENTFNNDLICDKNIINEVSNTTVGSIFERDCDNEEESSSAFNTQSDEPEASCEEEEGIDESPTKILSRLGIVELANELFAAAQASAAASSNENADSPRNSECDFVENSEEDEAALDLSFAAGKS</sequence>
<dbReference type="PANTHER" id="PTHR23235">
    <property type="entry name" value="KRUEPPEL-LIKE TRANSCRIPTION FACTOR"/>
    <property type="match status" value="1"/>
</dbReference>
<dbReference type="GO" id="GO:0008270">
    <property type="term" value="F:zinc ion binding"/>
    <property type="evidence" value="ECO:0007669"/>
    <property type="project" value="UniProtKB-KW"/>
</dbReference>
<feature type="region of interest" description="Disordered" evidence="10">
    <location>
        <begin position="353"/>
        <end position="379"/>
    </location>
</feature>
<keyword evidence="6" id="KW-0805">Transcription regulation</keyword>
<feature type="domain" description="C2H2-type" evidence="11">
    <location>
        <begin position="256"/>
        <end position="283"/>
    </location>
</feature>
<dbReference type="AlphaFoldDB" id="A0A915CMD1"/>
<dbReference type="FunFam" id="3.30.160.60:FF:000208">
    <property type="entry name" value="zinc finger protein Gfi-1b"/>
    <property type="match status" value="1"/>
</dbReference>
<evidence type="ECO:0000313" key="12">
    <source>
        <dbReference type="Proteomes" id="UP000887574"/>
    </source>
</evidence>
<evidence type="ECO:0000256" key="2">
    <source>
        <dbReference type="ARBA" id="ARBA00022723"/>
    </source>
</evidence>
<dbReference type="Gene3D" id="3.30.160.60">
    <property type="entry name" value="Classic Zinc Finger"/>
    <property type="match status" value="4"/>
</dbReference>
<evidence type="ECO:0000256" key="3">
    <source>
        <dbReference type="ARBA" id="ARBA00022737"/>
    </source>
</evidence>
<evidence type="ECO:0000313" key="13">
    <source>
        <dbReference type="WBParaSite" id="jg10506.2"/>
    </source>
</evidence>
<evidence type="ECO:0000256" key="6">
    <source>
        <dbReference type="ARBA" id="ARBA00023015"/>
    </source>
</evidence>
<feature type="compositionally biased region" description="Polar residues" evidence="10">
    <location>
        <begin position="47"/>
        <end position="57"/>
    </location>
</feature>
<dbReference type="GO" id="GO:0000978">
    <property type="term" value="F:RNA polymerase II cis-regulatory region sequence-specific DNA binding"/>
    <property type="evidence" value="ECO:0007669"/>
    <property type="project" value="TreeGrafter"/>
</dbReference>
<proteinExistence type="predicted"/>
<feature type="domain" description="C2H2-type" evidence="11">
    <location>
        <begin position="284"/>
        <end position="311"/>
    </location>
</feature>
<dbReference type="Pfam" id="PF00096">
    <property type="entry name" value="zf-C2H2"/>
    <property type="match status" value="3"/>
</dbReference>
<dbReference type="SUPFAM" id="SSF57667">
    <property type="entry name" value="beta-beta-alpha zinc fingers"/>
    <property type="match status" value="2"/>
</dbReference>
<organism evidence="12 13">
    <name type="scientific">Ditylenchus dipsaci</name>
    <dbReference type="NCBI Taxonomy" id="166011"/>
    <lineage>
        <taxon>Eukaryota</taxon>
        <taxon>Metazoa</taxon>
        <taxon>Ecdysozoa</taxon>
        <taxon>Nematoda</taxon>
        <taxon>Chromadorea</taxon>
        <taxon>Rhabditida</taxon>
        <taxon>Tylenchina</taxon>
        <taxon>Tylenchomorpha</taxon>
        <taxon>Sphaerularioidea</taxon>
        <taxon>Anguinidae</taxon>
        <taxon>Anguininae</taxon>
        <taxon>Ditylenchus</taxon>
    </lineage>
</organism>
<feature type="compositionally biased region" description="Basic residues" evidence="10">
    <location>
        <begin position="151"/>
        <end position="164"/>
    </location>
</feature>
<dbReference type="GO" id="GO:0000122">
    <property type="term" value="P:negative regulation of transcription by RNA polymerase II"/>
    <property type="evidence" value="ECO:0007669"/>
    <property type="project" value="UniProtKB-ARBA"/>
</dbReference>
<dbReference type="Proteomes" id="UP000887574">
    <property type="component" value="Unplaced"/>
</dbReference>
<feature type="domain" description="C2H2-type" evidence="11">
    <location>
        <begin position="200"/>
        <end position="227"/>
    </location>
</feature>
<dbReference type="PROSITE" id="PS50157">
    <property type="entry name" value="ZINC_FINGER_C2H2_2"/>
    <property type="match status" value="4"/>
</dbReference>
<dbReference type="FunFam" id="3.30.160.60:FF:000446">
    <property type="entry name" value="Zinc finger protein"/>
    <property type="match status" value="1"/>
</dbReference>
<dbReference type="InterPro" id="IPR036236">
    <property type="entry name" value="Znf_C2H2_sf"/>
</dbReference>
<reference evidence="13" key="1">
    <citation type="submission" date="2022-11" db="UniProtKB">
        <authorList>
            <consortium name="WormBaseParasite"/>
        </authorList>
    </citation>
    <scope>IDENTIFICATION</scope>
</reference>
<comment type="subcellular location">
    <subcellularLocation>
        <location evidence="1">Nucleus</location>
    </subcellularLocation>
</comment>
<feature type="compositionally biased region" description="Low complexity" evidence="10">
    <location>
        <begin position="403"/>
        <end position="413"/>
    </location>
</feature>
<evidence type="ECO:0000256" key="1">
    <source>
        <dbReference type="ARBA" id="ARBA00004123"/>
    </source>
</evidence>
<name>A0A915CMD1_9BILA</name>
<feature type="domain" description="C2H2-type" evidence="11">
    <location>
        <begin position="228"/>
        <end position="255"/>
    </location>
</feature>
<evidence type="ECO:0000256" key="9">
    <source>
        <dbReference type="PROSITE-ProRule" id="PRU00042"/>
    </source>
</evidence>
<feature type="compositionally biased region" description="Acidic residues" evidence="10">
    <location>
        <begin position="365"/>
        <end position="378"/>
    </location>
</feature>
<dbReference type="FunFam" id="3.30.160.60:FF:000245">
    <property type="entry name" value="zinc finger protein Gfi-1"/>
    <property type="match status" value="1"/>
</dbReference>
<keyword evidence="8" id="KW-0539">Nucleus</keyword>
<dbReference type="InterPro" id="IPR013087">
    <property type="entry name" value="Znf_C2H2_type"/>
</dbReference>
<evidence type="ECO:0000256" key="7">
    <source>
        <dbReference type="ARBA" id="ARBA00023163"/>
    </source>
</evidence>
<feature type="region of interest" description="Disordered" evidence="10">
    <location>
        <begin position="34"/>
        <end position="60"/>
    </location>
</feature>
<dbReference type="FunFam" id="3.30.160.60:FF:000432">
    <property type="entry name" value="zinc finger protein Gfi-1b isoform X1"/>
    <property type="match status" value="1"/>
</dbReference>
<feature type="region of interest" description="Disordered" evidence="10">
    <location>
        <begin position="403"/>
        <end position="428"/>
    </location>
</feature>
<keyword evidence="2" id="KW-0479">Metal-binding</keyword>